<name>A0A9Q9UM29_9ENTR</name>
<gene>
    <name evidence="2" type="ORF">SB6410_04377</name>
</gene>
<organism evidence="2 3">
    <name type="scientific">Klebsiella pasteurii</name>
    <dbReference type="NCBI Taxonomy" id="2587529"/>
    <lineage>
        <taxon>Bacteria</taxon>
        <taxon>Pseudomonadati</taxon>
        <taxon>Pseudomonadota</taxon>
        <taxon>Gammaproteobacteria</taxon>
        <taxon>Enterobacterales</taxon>
        <taxon>Enterobacteriaceae</taxon>
        <taxon>Klebsiella/Raoultella group</taxon>
        <taxon>Klebsiella</taxon>
    </lineage>
</organism>
<sequence>MNSVFDKDEVIRFFLLQSELVKALFKTYPMAKDIEWLLDFPKNGHVHINGDVWSFSKHGKGIRFFIEGSHTGKVVDVHNNISCPELVDTWRLLQYFSLDDENQLEALLNEMVISGELEKISDKLYRLKEIPA</sequence>
<dbReference type="EMBL" id="CABGGO010000030">
    <property type="protein sequence ID" value="VUS97029.1"/>
    <property type="molecule type" value="Genomic_DNA"/>
</dbReference>
<proteinExistence type="predicted"/>
<evidence type="ECO:0000259" key="1">
    <source>
        <dbReference type="Pfam" id="PF21837"/>
    </source>
</evidence>
<dbReference type="RefSeq" id="WP_004128589.1">
    <property type="nucleotide sequence ID" value="NZ_CABGGO010000030.1"/>
</dbReference>
<dbReference type="Pfam" id="PF21837">
    <property type="entry name" value="DUF6896"/>
    <property type="match status" value="1"/>
</dbReference>
<evidence type="ECO:0000313" key="3">
    <source>
        <dbReference type="Proteomes" id="UP000318567"/>
    </source>
</evidence>
<evidence type="ECO:0000313" key="2">
    <source>
        <dbReference type="EMBL" id="VUS97029.1"/>
    </source>
</evidence>
<reference evidence="2 3" key="1">
    <citation type="submission" date="2019-07" db="EMBL/GenBank/DDBJ databases">
        <authorList>
            <person name="Brisse S."/>
            <person name="Rodrigues C."/>
            <person name="Thorpe H."/>
        </authorList>
    </citation>
    <scope>NUCLEOTIDE SEQUENCE [LARGE SCALE GENOMIC DNA]</scope>
    <source>
        <strain evidence="2">SB6410</strain>
    </source>
</reference>
<dbReference type="AlphaFoldDB" id="A0A9Q9UM29"/>
<protein>
    <recommendedName>
        <fullName evidence="1">DUF6896 domain-containing protein</fullName>
    </recommendedName>
</protein>
<feature type="domain" description="DUF6896" evidence="1">
    <location>
        <begin position="10"/>
        <end position="126"/>
    </location>
</feature>
<dbReference type="InterPro" id="IPR054191">
    <property type="entry name" value="DUF6896"/>
</dbReference>
<comment type="caution">
    <text evidence="2">The sequence shown here is derived from an EMBL/GenBank/DDBJ whole genome shotgun (WGS) entry which is preliminary data.</text>
</comment>
<dbReference type="Proteomes" id="UP000318567">
    <property type="component" value="Unassembled WGS sequence"/>
</dbReference>
<accession>A0A9Q9UM29</accession>